<proteinExistence type="predicted"/>
<dbReference type="HOGENOM" id="CLU_2054649_0_0_9"/>
<dbReference type="OrthoDB" id="9807907at2"/>
<sequence>RNSYKYTKMYSGGEPIFTEADVFTTVIPLSEAATVTVGPTTQGTTQAATQGTMQAELSERDKTLVNFLLKHPDYTQVKIANALNWDVNTVKYYMNKLKKNSVILRHGTSQNGYWEVIDKN</sequence>
<reference evidence="1 2" key="1">
    <citation type="submission" date="2009-04" db="EMBL/GenBank/DDBJ databases">
        <authorList>
            <person name="Qin X."/>
            <person name="Bachman B."/>
            <person name="Battles P."/>
            <person name="Bell A."/>
            <person name="Bess C."/>
            <person name="Bickham C."/>
            <person name="Chaboub L."/>
            <person name="Chen D."/>
            <person name="Coyle M."/>
            <person name="Deiros D.R."/>
            <person name="Dinh H."/>
            <person name="Forbes L."/>
            <person name="Fowler G."/>
            <person name="Francisco L."/>
            <person name="Fu Q."/>
            <person name="Gubbala S."/>
            <person name="Hale W."/>
            <person name="Han Y."/>
            <person name="Hemphill L."/>
            <person name="Highlander S.K."/>
            <person name="Hirani K."/>
            <person name="Hogues M."/>
            <person name="Jackson L."/>
            <person name="Jakkamsetti A."/>
            <person name="Javaid M."/>
            <person name="Jiang H."/>
            <person name="Korchina V."/>
            <person name="Kovar C."/>
            <person name="Lara F."/>
            <person name="Lee S."/>
            <person name="Mata R."/>
            <person name="Mathew T."/>
            <person name="Moen C."/>
            <person name="Morales K."/>
            <person name="Munidasa M."/>
            <person name="Nazareth L."/>
            <person name="Ngo R."/>
            <person name="Nguyen L."/>
            <person name="Okwuonu G."/>
            <person name="Ongeri F."/>
            <person name="Patil S."/>
            <person name="Petrosino J."/>
            <person name="Pham C."/>
            <person name="Pham P."/>
            <person name="Pu L.-L."/>
            <person name="Puazo M."/>
            <person name="Raj R."/>
            <person name="Reid J."/>
            <person name="Rouhana J."/>
            <person name="Saada N."/>
            <person name="Shang Y."/>
            <person name="Simmons D."/>
            <person name="Thornton R."/>
            <person name="Warren J."/>
            <person name="Weissenberger G."/>
            <person name="Zhang J."/>
            <person name="Zhang L."/>
            <person name="Zhou C."/>
            <person name="Zhu D."/>
            <person name="Muzny D."/>
            <person name="Worley K."/>
            <person name="Gibbs R."/>
        </authorList>
    </citation>
    <scope>NUCLEOTIDE SEQUENCE [LARGE SCALE GENOMIC DNA]</scope>
    <source>
        <strain evidence="1 2">F0268</strain>
    </source>
</reference>
<comment type="caution">
    <text evidence="1">The sequence shown here is derived from an EMBL/GenBank/DDBJ whole genome shotgun (WGS) entry which is preliminary data.</text>
</comment>
<dbReference type="Proteomes" id="UP000004121">
    <property type="component" value="Unassembled WGS sequence"/>
</dbReference>
<evidence type="ECO:0000313" key="2">
    <source>
        <dbReference type="Proteomes" id="UP000004121"/>
    </source>
</evidence>
<accession>C2KX97</accession>
<dbReference type="eggNOG" id="COG3398">
    <property type="taxonomic scope" value="Bacteria"/>
</dbReference>
<evidence type="ECO:0008006" key="3">
    <source>
        <dbReference type="Google" id="ProtNLM"/>
    </source>
</evidence>
<keyword evidence="2" id="KW-1185">Reference proteome</keyword>
<dbReference type="Pfam" id="PF13412">
    <property type="entry name" value="HTH_24"/>
    <property type="match status" value="1"/>
</dbReference>
<protein>
    <recommendedName>
        <fullName evidence="3">Winged helix-turn-helix transcriptional regulator</fullName>
    </recommendedName>
</protein>
<dbReference type="InParanoid" id="C2KX97"/>
<dbReference type="InterPro" id="IPR036390">
    <property type="entry name" value="WH_DNA-bd_sf"/>
</dbReference>
<dbReference type="EMBL" id="ACKX01000112">
    <property type="protein sequence ID" value="EEJ51608.1"/>
    <property type="molecule type" value="Genomic_DNA"/>
</dbReference>
<dbReference type="eggNOG" id="COG2865">
    <property type="taxonomic scope" value="Bacteria"/>
</dbReference>
<gene>
    <name evidence="1" type="ORF">HMPREF6123_1116</name>
</gene>
<feature type="non-terminal residue" evidence="1">
    <location>
        <position position="1"/>
    </location>
</feature>
<evidence type="ECO:0000313" key="1">
    <source>
        <dbReference type="EMBL" id="EEJ51608.1"/>
    </source>
</evidence>
<organism evidence="1 2">
    <name type="scientific">Oribacterium sinus F0268</name>
    <dbReference type="NCBI Taxonomy" id="585501"/>
    <lineage>
        <taxon>Bacteria</taxon>
        <taxon>Bacillati</taxon>
        <taxon>Bacillota</taxon>
        <taxon>Clostridia</taxon>
        <taxon>Lachnospirales</taxon>
        <taxon>Lachnospiraceae</taxon>
        <taxon>Oribacterium</taxon>
    </lineage>
</organism>
<name>C2KX97_9FIRM</name>
<dbReference type="RefSeq" id="WP_007158370.1">
    <property type="nucleotide sequence ID" value="NZ_GG668562.1"/>
</dbReference>
<dbReference type="STRING" id="585501.HMPREF6123_1116"/>
<dbReference type="InterPro" id="IPR036388">
    <property type="entry name" value="WH-like_DNA-bd_sf"/>
</dbReference>
<dbReference type="SUPFAM" id="SSF46785">
    <property type="entry name" value="Winged helix' DNA-binding domain"/>
    <property type="match status" value="1"/>
</dbReference>
<dbReference type="AlphaFoldDB" id="C2KX97"/>
<dbReference type="Gene3D" id="1.10.10.10">
    <property type="entry name" value="Winged helix-like DNA-binding domain superfamily/Winged helix DNA-binding domain"/>
    <property type="match status" value="1"/>
</dbReference>